<sequence length="248" mass="28694">MNILKYGNVIAIQSIGINLLEIEQKRHNIWIGASINNKAFSKENIRVLINFCLQYTKEKILVEIPGRMHATNYKYFDGLTRAEALKKAFKDEDARKKELSEIIDGFPAEVRKNIVVANYDDICTPDHIRIRELFFREFAEQSDFYQEVIDIIREIFLTRGRTPSKERLESLALYVIHELPLFVNGVQTNNDPSIYTATPYPGLGKIDQLVMNIIDGKKYPELSKKINIKNRTGIININFKQDGKNQEN</sequence>
<evidence type="ECO:0000256" key="1">
    <source>
        <dbReference type="ARBA" id="ARBA00006034"/>
    </source>
</evidence>
<dbReference type="InterPro" id="IPR038622">
    <property type="entry name" value="CDPS_sf"/>
</dbReference>
<dbReference type="EMBL" id="LCEQ01000007">
    <property type="protein sequence ID" value="KKS75730.1"/>
    <property type="molecule type" value="Genomic_DNA"/>
</dbReference>
<dbReference type="AlphaFoldDB" id="A0A0G1BQN6"/>
<comment type="similarity">
    <text evidence="1">Belongs to the CDPS family.</text>
</comment>
<evidence type="ECO:0000313" key="5">
    <source>
        <dbReference type="Proteomes" id="UP000034563"/>
    </source>
</evidence>
<reference evidence="4 5" key="1">
    <citation type="journal article" date="2015" name="Nature">
        <title>rRNA introns, odd ribosomes, and small enigmatic genomes across a large radiation of phyla.</title>
        <authorList>
            <person name="Brown C.T."/>
            <person name="Hug L.A."/>
            <person name="Thomas B.C."/>
            <person name="Sharon I."/>
            <person name="Castelle C.J."/>
            <person name="Singh A."/>
            <person name="Wilkins M.J."/>
            <person name="Williams K.H."/>
            <person name="Banfield J.F."/>
        </authorList>
    </citation>
    <scope>NUCLEOTIDE SEQUENCE [LARGE SCALE GENOMIC DNA]</scope>
</reference>
<organism evidence="4 5">
    <name type="scientific">Candidatus Azambacteria bacterium GW2011_GWA2_42_9</name>
    <dbReference type="NCBI Taxonomy" id="1618613"/>
    <lineage>
        <taxon>Bacteria</taxon>
        <taxon>Candidatus Azamiibacteriota</taxon>
    </lineage>
</organism>
<dbReference type="Proteomes" id="UP000034563">
    <property type="component" value="Unassembled WGS sequence"/>
</dbReference>
<evidence type="ECO:0000256" key="2">
    <source>
        <dbReference type="ARBA" id="ARBA00022679"/>
    </source>
</evidence>
<proteinExistence type="inferred from homology"/>
<dbReference type="Pfam" id="PF16715">
    <property type="entry name" value="CDPS"/>
    <property type="match status" value="1"/>
</dbReference>
<accession>A0A0G1BQN6</accession>
<protein>
    <recommendedName>
        <fullName evidence="3">Cyclodipeptide synthase</fullName>
    </recommendedName>
</protein>
<gene>
    <name evidence="4" type="ORF">UV48_C0007G0005</name>
</gene>
<evidence type="ECO:0000256" key="3">
    <source>
        <dbReference type="ARBA" id="ARBA00030771"/>
    </source>
</evidence>
<comment type="caution">
    <text evidence="4">The sequence shown here is derived from an EMBL/GenBank/DDBJ whole genome shotgun (WGS) entry which is preliminary data.</text>
</comment>
<name>A0A0G1BQN6_9BACT</name>
<dbReference type="Gene3D" id="3.40.50.11710">
    <property type="entry name" value="Cyclodipeptide synthase"/>
    <property type="match status" value="1"/>
</dbReference>
<dbReference type="NCBIfam" id="TIGR04539">
    <property type="entry name" value="tRNA_cyclodipep"/>
    <property type="match status" value="1"/>
</dbReference>
<keyword evidence="2" id="KW-0808">Transferase</keyword>
<evidence type="ECO:0000313" key="4">
    <source>
        <dbReference type="EMBL" id="KKS75730.1"/>
    </source>
</evidence>
<dbReference type="GO" id="GO:0016755">
    <property type="term" value="F:aminoacyltransferase activity"/>
    <property type="evidence" value="ECO:0007669"/>
    <property type="project" value="InterPro"/>
</dbReference>
<dbReference type="InterPro" id="IPR030903">
    <property type="entry name" value="CDPS"/>
</dbReference>